<keyword evidence="1" id="KW-0732">Signal</keyword>
<evidence type="ECO:0000313" key="3">
    <source>
        <dbReference type="Proteomes" id="UP001238467"/>
    </source>
</evidence>
<keyword evidence="3" id="KW-1185">Reference proteome</keyword>
<name>A0ABU0DKA7_9HYPH</name>
<protein>
    <submittedName>
        <fullName evidence="2">Uncharacterized protein</fullName>
    </submittedName>
</protein>
<dbReference type="EMBL" id="JAUSUH010000008">
    <property type="protein sequence ID" value="MDQ0348862.1"/>
    <property type="molecule type" value="Genomic_DNA"/>
</dbReference>
<dbReference type="PROSITE" id="PS51257">
    <property type="entry name" value="PROKAR_LIPOPROTEIN"/>
    <property type="match status" value="1"/>
</dbReference>
<evidence type="ECO:0000256" key="1">
    <source>
        <dbReference type="SAM" id="SignalP"/>
    </source>
</evidence>
<accession>A0ABU0DKA7</accession>
<organism evidence="2 3">
    <name type="scientific">Ancylobacter vacuolatus</name>
    <dbReference type="NCBI Taxonomy" id="223389"/>
    <lineage>
        <taxon>Bacteria</taxon>
        <taxon>Pseudomonadati</taxon>
        <taxon>Pseudomonadota</taxon>
        <taxon>Alphaproteobacteria</taxon>
        <taxon>Hyphomicrobiales</taxon>
        <taxon>Xanthobacteraceae</taxon>
        <taxon>Ancylobacter</taxon>
    </lineage>
</organism>
<comment type="caution">
    <text evidence="2">The sequence shown here is derived from an EMBL/GenBank/DDBJ whole genome shotgun (WGS) entry which is preliminary data.</text>
</comment>
<feature type="chain" id="PRO_5045330614" evidence="1">
    <location>
        <begin position="24"/>
        <end position="39"/>
    </location>
</feature>
<dbReference type="Proteomes" id="UP001238467">
    <property type="component" value="Unassembled WGS sequence"/>
</dbReference>
<gene>
    <name evidence="2" type="ORF">J2S76_003296</name>
</gene>
<proteinExistence type="predicted"/>
<feature type="signal peptide" evidence="1">
    <location>
        <begin position="1"/>
        <end position="23"/>
    </location>
</feature>
<reference evidence="2 3" key="1">
    <citation type="submission" date="2023-07" db="EMBL/GenBank/DDBJ databases">
        <title>Genomic Encyclopedia of Type Strains, Phase IV (KMG-IV): sequencing the most valuable type-strain genomes for metagenomic binning, comparative biology and taxonomic classification.</title>
        <authorList>
            <person name="Goeker M."/>
        </authorList>
    </citation>
    <scope>NUCLEOTIDE SEQUENCE [LARGE SCALE GENOMIC DNA]</scope>
    <source>
        <strain evidence="2 3">DSM 1277</strain>
    </source>
</reference>
<sequence>MKRLVTALCALALTTAVAGTAFACPYQAAKAAQTDVKGS</sequence>
<evidence type="ECO:0000313" key="2">
    <source>
        <dbReference type="EMBL" id="MDQ0348862.1"/>
    </source>
</evidence>